<feature type="region of interest" description="Disordered" evidence="9">
    <location>
        <begin position="65"/>
        <end position="90"/>
    </location>
</feature>
<dbReference type="OrthoDB" id="227596at2"/>
<keyword evidence="10" id="KW-1133">Transmembrane helix</keyword>
<accession>A0A540W6G0</accession>
<organism evidence="12 13">
    <name type="scientific">Kitasatospora acidiphila</name>
    <dbReference type="NCBI Taxonomy" id="2567942"/>
    <lineage>
        <taxon>Bacteria</taxon>
        <taxon>Bacillati</taxon>
        <taxon>Actinomycetota</taxon>
        <taxon>Actinomycetes</taxon>
        <taxon>Kitasatosporales</taxon>
        <taxon>Streptomycetaceae</taxon>
        <taxon>Kitasatospora</taxon>
    </lineage>
</organism>
<dbReference type="InterPro" id="IPR050482">
    <property type="entry name" value="Sensor_HK_TwoCompSys"/>
</dbReference>
<dbReference type="InterPro" id="IPR011712">
    <property type="entry name" value="Sig_transdc_His_kin_sub3_dim/P"/>
</dbReference>
<comment type="caution">
    <text evidence="12">The sequence shown here is derived from an EMBL/GenBank/DDBJ whole genome shotgun (WGS) entry which is preliminary data.</text>
</comment>
<proteinExistence type="predicted"/>
<keyword evidence="4" id="KW-0808">Transferase</keyword>
<dbReference type="GO" id="GO:0046983">
    <property type="term" value="F:protein dimerization activity"/>
    <property type="evidence" value="ECO:0007669"/>
    <property type="project" value="InterPro"/>
</dbReference>
<keyword evidence="13" id="KW-1185">Reference proteome</keyword>
<dbReference type="PANTHER" id="PTHR24421:SF10">
    <property type="entry name" value="NITRATE_NITRITE SENSOR PROTEIN NARQ"/>
    <property type="match status" value="1"/>
</dbReference>
<dbReference type="EC" id="2.7.13.3" evidence="2"/>
<evidence type="ECO:0000256" key="5">
    <source>
        <dbReference type="ARBA" id="ARBA00022741"/>
    </source>
</evidence>
<keyword evidence="3" id="KW-0597">Phosphoprotein</keyword>
<dbReference type="Proteomes" id="UP000319103">
    <property type="component" value="Unassembled WGS sequence"/>
</dbReference>
<keyword evidence="10" id="KW-0472">Membrane</keyword>
<protein>
    <recommendedName>
        <fullName evidence="2">histidine kinase</fullName>
        <ecNumber evidence="2">2.7.13.3</ecNumber>
    </recommendedName>
</protein>
<evidence type="ECO:0000256" key="8">
    <source>
        <dbReference type="ARBA" id="ARBA00023012"/>
    </source>
</evidence>
<dbReference type="PANTHER" id="PTHR24421">
    <property type="entry name" value="NITRATE/NITRITE SENSOR PROTEIN NARX-RELATED"/>
    <property type="match status" value="1"/>
</dbReference>
<evidence type="ECO:0000313" key="12">
    <source>
        <dbReference type="EMBL" id="TQF04615.1"/>
    </source>
</evidence>
<dbReference type="GO" id="GO:0005524">
    <property type="term" value="F:ATP binding"/>
    <property type="evidence" value="ECO:0007669"/>
    <property type="project" value="UniProtKB-KW"/>
</dbReference>
<dbReference type="GO" id="GO:0000155">
    <property type="term" value="F:phosphorelay sensor kinase activity"/>
    <property type="evidence" value="ECO:0007669"/>
    <property type="project" value="InterPro"/>
</dbReference>
<comment type="catalytic activity">
    <reaction evidence="1">
        <text>ATP + protein L-histidine = ADP + protein N-phospho-L-histidine.</text>
        <dbReference type="EC" id="2.7.13.3"/>
    </reaction>
</comment>
<evidence type="ECO:0000256" key="10">
    <source>
        <dbReference type="SAM" id="Phobius"/>
    </source>
</evidence>
<evidence type="ECO:0000256" key="6">
    <source>
        <dbReference type="ARBA" id="ARBA00022777"/>
    </source>
</evidence>
<dbReference type="Pfam" id="PF07730">
    <property type="entry name" value="HisKA_3"/>
    <property type="match status" value="1"/>
</dbReference>
<dbReference type="EMBL" id="VIGB01000003">
    <property type="protein sequence ID" value="TQF04615.1"/>
    <property type="molecule type" value="Genomic_DNA"/>
</dbReference>
<evidence type="ECO:0000256" key="1">
    <source>
        <dbReference type="ARBA" id="ARBA00000085"/>
    </source>
</evidence>
<evidence type="ECO:0000256" key="9">
    <source>
        <dbReference type="SAM" id="MobiDB-lite"/>
    </source>
</evidence>
<keyword evidence="5" id="KW-0547">Nucleotide-binding</keyword>
<keyword evidence="8" id="KW-0902">Two-component regulatory system</keyword>
<evidence type="ECO:0000259" key="11">
    <source>
        <dbReference type="SMART" id="SM00387"/>
    </source>
</evidence>
<sequence length="360" mass="38617">MDACAGTGRDGRPCSTGVAARRTPCVLRRRERGLWGAGRGAQRVPAAALAAGVPPGAVRLLRVRRPTRTADGDRGGRPGRCRDRGLGRRHPVPGMPLPPVILFGFLLAIVLVAFSLGRFRRIHLAYVAELEHRAVRAEAEREERAHRATLDERARIAREMHDLIAHTLAVIVSQARGGQYAARAKPERAAEVLGTIEEAGRQALEDMRGLLGVLRGSEDDGGFSPQPDLTQLPELLKRVRGLGLDIDLTETGTPHRLTPTAELAVYRLVQEALTNTLKHAGPGARSEVRFCWSAETVVIEVSDNGRGPGPSDGAGHGLVGMRERMAVAGGTVRTGAGPNGGFLVSARLPRRAERPERAST</sequence>
<evidence type="ECO:0000256" key="7">
    <source>
        <dbReference type="ARBA" id="ARBA00022840"/>
    </source>
</evidence>
<dbReference type="AlphaFoldDB" id="A0A540W6G0"/>
<dbReference type="CDD" id="cd16917">
    <property type="entry name" value="HATPase_UhpB-NarQ-NarX-like"/>
    <property type="match status" value="1"/>
</dbReference>
<evidence type="ECO:0000256" key="3">
    <source>
        <dbReference type="ARBA" id="ARBA00022553"/>
    </source>
</evidence>
<evidence type="ECO:0000256" key="4">
    <source>
        <dbReference type="ARBA" id="ARBA00022679"/>
    </source>
</evidence>
<evidence type="ECO:0000313" key="13">
    <source>
        <dbReference type="Proteomes" id="UP000319103"/>
    </source>
</evidence>
<reference evidence="12 13" key="1">
    <citation type="submission" date="2019-06" db="EMBL/GenBank/DDBJ databases">
        <title>Description of Kitasatospora acidophila sp. nov. isolated from pine grove soil, and reclassification of Streptomyces novaecaesareae to Kitasatospora novaeceasareae comb. nov.</title>
        <authorList>
            <person name="Kim M.J."/>
        </authorList>
    </citation>
    <scope>NUCLEOTIDE SEQUENCE [LARGE SCALE GENOMIC DNA]</scope>
    <source>
        <strain evidence="12 13">MMS16-CNU292</strain>
    </source>
</reference>
<dbReference type="InterPro" id="IPR003594">
    <property type="entry name" value="HATPase_dom"/>
</dbReference>
<dbReference type="Gene3D" id="3.30.565.10">
    <property type="entry name" value="Histidine kinase-like ATPase, C-terminal domain"/>
    <property type="match status" value="1"/>
</dbReference>
<feature type="compositionally biased region" description="Basic and acidic residues" evidence="9">
    <location>
        <begin position="68"/>
        <end position="86"/>
    </location>
</feature>
<keyword evidence="6 12" id="KW-0418">Kinase</keyword>
<feature type="transmembrane region" description="Helical" evidence="10">
    <location>
        <begin position="97"/>
        <end position="116"/>
    </location>
</feature>
<keyword evidence="7" id="KW-0067">ATP-binding</keyword>
<gene>
    <name evidence="12" type="ORF">E6W39_23280</name>
</gene>
<dbReference type="SMART" id="SM00387">
    <property type="entry name" value="HATPase_c"/>
    <property type="match status" value="1"/>
</dbReference>
<dbReference type="GO" id="GO:0016020">
    <property type="term" value="C:membrane"/>
    <property type="evidence" value="ECO:0007669"/>
    <property type="project" value="InterPro"/>
</dbReference>
<dbReference type="Gene3D" id="1.20.5.1930">
    <property type="match status" value="1"/>
</dbReference>
<dbReference type="SUPFAM" id="SSF55874">
    <property type="entry name" value="ATPase domain of HSP90 chaperone/DNA topoisomerase II/histidine kinase"/>
    <property type="match status" value="1"/>
</dbReference>
<keyword evidence="10" id="KW-0812">Transmembrane</keyword>
<feature type="domain" description="Histidine kinase/HSP90-like ATPase" evidence="11">
    <location>
        <begin position="260"/>
        <end position="352"/>
    </location>
</feature>
<dbReference type="InterPro" id="IPR036890">
    <property type="entry name" value="HATPase_C_sf"/>
</dbReference>
<name>A0A540W6G0_9ACTN</name>
<evidence type="ECO:0000256" key="2">
    <source>
        <dbReference type="ARBA" id="ARBA00012438"/>
    </source>
</evidence>
<dbReference type="Pfam" id="PF02518">
    <property type="entry name" value="HATPase_c"/>
    <property type="match status" value="1"/>
</dbReference>